<proteinExistence type="predicted"/>
<feature type="domain" description="DUF7424" evidence="1">
    <location>
        <begin position="19"/>
        <end position="215"/>
    </location>
</feature>
<dbReference type="STRING" id="351671.XDD1_2548"/>
<dbReference type="Pfam" id="PF24199">
    <property type="entry name" value="DUF7424"/>
    <property type="match status" value="1"/>
</dbReference>
<dbReference type="HOGENOM" id="CLU_106329_0_0_6"/>
<evidence type="ECO:0000313" key="2">
    <source>
        <dbReference type="EMBL" id="CDG18247.1"/>
    </source>
</evidence>
<keyword evidence="5" id="KW-1185">Reference proteome</keyword>
<reference evidence="2 4" key="1">
    <citation type="submission" date="2013-07" db="EMBL/GenBank/DDBJ databases">
        <authorList>
            <person name="Genoscope - CEA"/>
        </authorList>
    </citation>
    <scope>NUCLEOTIDE SEQUENCE [LARGE SCALE GENOMIC DNA]</scope>
    <source>
        <strain evidence="2">FRM16</strain>
        <strain evidence="4">FRM16 / DSM 17909</strain>
    </source>
</reference>
<dbReference type="EMBL" id="FO704550">
    <property type="protein sequence ID" value="CDG18247.1"/>
    <property type="molecule type" value="Genomic_DNA"/>
</dbReference>
<evidence type="ECO:0000259" key="1">
    <source>
        <dbReference type="Pfam" id="PF24199"/>
    </source>
</evidence>
<dbReference type="Proteomes" id="UP000324170">
    <property type="component" value="Unassembled WGS sequence"/>
</dbReference>
<name>A0A068QTD5_9GAMM</name>
<dbReference type="Proteomes" id="UP000032721">
    <property type="component" value="Chromosome"/>
</dbReference>
<dbReference type="InterPro" id="IPR055847">
    <property type="entry name" value="DUF7424"/>
</dbReference>
<reference evidence="3 5" key="2">
    <citation type="submission" date="2019-07" db="EMBL/GenBank/DDBJ databases">
        <title>Genomic Encyclopedia of Type Strains, Phase I: the one thousand microbial genomes (KMG-I) project.</title>
        <authorList>
            <person name="Kyrpides N."/>
        </authorList>
    </citation>
    <scope>NUCLEOTIDE SEQUENCE [LARGE SCALE GENOMIC DNA]</scope>
    <source>
        <strain evidence="3 5">DSM 17909</strain>
    </source>
</reference>
<dbReference type="KEGG" id="xdo:XDD1_2548"/>
<organism evidence="2 4">
    <name type="scientific">Xenorhabdus doucetiae</name>
    <dbReference type="NCBI Taxonomy" id="351671"/>
    <lineage>
        <taxon>Bacteria</taxon>
        <taxon>Pseudomonadati</taxon>
        <taxon>Pseudomonadota</taxon>
        <taxon>Gammaproteobacteria</taxon>
        <taxon>Enterobacterales</taxon>
        <taxon>Morganellaceae</taxon>
        <taxon>Xenorhabdus</taxon>
    </lineage>
</organism>
<dbReference type="OrthoDB" id="6184285at2"/>
<sequence length="227" mass="25363">MKKWLVIAASTLVLSGCKVDVETKVNTDDLTSIEHKLVKGDIDIEVSSCNDYEDSRKESKSLIELKQKVPTIFKNAEYVECYRKKFDSYAHFTIPVAVGVLPDDGQLGNDADVFILSHQKAYAGAVIPKDVLDRIKKAQKDMMGKLDIRMSIILERGTKPVPTLISLGTYMTSAKNKDYPLVANGINLAKEMKFRLSDVSNSSLSNGEFVPFLVTPDYFDVFRADKK</sequence>
<evidence type="ECO:0000313" key="3">
    <source>
        <dbReference type="EMBL" id="TYO94774.1"/>
    </source>
</evidence>
<dbReference type="AlphaFoldDB" id="A0A068QTD5"/>
<dbReference type="RefSeq" id="WP_045971376.1">
    <property type="nucleotide sequence ID" value="NZ_CAWMED010000001.1"/>
</dbReference>
<dbReference type="EMBL" id="VNHN01000112">
    <property type="protein sequence ID" value="TYO94774.1"/>
    <property type="molecule type" value="Genomic_DNA"/>
</dbReference>
<accession>A0A068QTD5</accession>
<evidence type="ECO:0000313" key="4">
    <source>
        <dbReference type="Proteomes" id="UP000032721"/>
    </source>
</evidence>
<protein>
    <recommendedName>
        <fullName evidence="1">DUF7424 domain-containing protein</fullName>
    </recommendedName>
</protein>
<evidence type="ECO:0000313" key="5">
    <source>
        <dbReference type="Proteomes" id="UP000324170"/>
    </source>
</evidence>
<dbReference type="PROSITE" id="PS51257">
    <property type="entry name" value="PROKAR_LIPOPROTEIN"/>
    <property type="match status" value="1"/>
</dbReference>
<gene>
    <name evidence="3" type="ORF">LY16_03592</name>
    <name evidence="2" type="ORF">XDD1_2548</name>
</gene>